<proteinExistence type="predicted"/>
<reference evidence="1" key="1">
    <citation type="journal article" date="2021" name="New Phytol.">
        <title>Evolutionary innovations through gain and loss of genes in the ectomycorrhizal Boletales.</title>
        <authorList>
            <person name="Wu G."/>
            <person name="Miyauchi S."/>
            <person name="Morin E."/>
            <person name="Kuo A."/>
            <person name="Drula E."/>
            <person name="Varga T."/>
            <person name="Kohler A."/>
            <person name="Feng B."/>
            <person name="Cao Y."/>
            <person name="Lipzen A."/>
            <person name="Daum C."/>
            <person name="Hundley H."/>
            <person name="Pangilinan J."/>
            <person name="Johnson J."/>
            <person name="Barry K."/>
            <person name="LaButti K."/>
            <person name="Ng V."/>
            <person name="Ahrendt S."/>
            <person name="Min B."/>
            <person name="Choi I.G."/>
            <person name="Park H."/>
            <person name="Plett J.M."/>
            <person name="Magnuson J."/>
            <person name="Spatafora J.W."/>
            <person name="Nagy L.G."/>
            <person name="Henrissat B."/>
            <person name="Grigoriev I.V."/>
            <person name="Yang Z.L."/>
            <person name="Xu J."/>
            <person name="Martin F.M."/>
        </authorList>
    </citation>
    <scope>NUCLEOTIDE SEQUENCE</scope>
    <source>
        <strain evidence="1">ATCC 28755</strain>
    </source>
</reference>
<keyword evidence="2" id="KW-1185">Reference proteome</keyword>
<dbReference type="EMBL" id="MU268337">
    <property type="protein sequence ID" value="KAH7904873.1"/>
    <property type="molecule type" value="Genomic_DNA"/>
</dbReference>
<accession>A0ACB7ZWZ9</accession>
<comment type="caution">
    <text evidence="1">The sequence shown here is derived from an EMBL/GenBank/DDBJ whole genome shotgun (WGS) entry which is preliminary data.</text>
</comment>
<dbReference type="Proteomes" id="UP000790377">
    <property type="component" value="Unassembled WGS sequence"/>
</dbReference>
<protein>
    <submittedName>
        <fullName evidence="1">Uncharacterized protein</fullName>
    </submittedName>
</protein>
<sequence length="294" mass="33255">PVILVLTKLDAVLAIAWGQVDKSLGSKRREAAIQLVPGIVDGAKIWDRLCKMQYPPRAEVRLQDLHKGGDCAMLLEHTTNALDEIALKQLFVSTQQIHIELCIANATQYVLLPNIRATCNGYEILPLEELQMGVLGWFPIHHRKSQRFSEIPIGPLPASEDYTILTTVQDTIYAGIATIIIIDYACYLGQQNTTGDIFQTASKVYASSKVSLKILWEIEQSTVVNDIQQISQKAQSAWQEKQKKREKPFNKIKEIFSKKKPDDHWELGSEGLHSKIMKIILDNRLWKLPEGKKD</sequence>
<gene>
    <name evidence="1" type="ORF">BJ138DRAFT_1165817</name>
</gene>
<name>A0ACB7ZWZ9_9AGAM</name>
<evidence type="ECO:0000313" key="2">
    <source>
        <dbReference type="Proteomes" id="UP000790377"/>
    </source>
</evidence>
<feature type="non-terminal residue" evidence="1">
    <location>
        <position position="1"/>
    </location>
</feature>
<organism evidence="1 2">
    <name type="scientific">Hygrophoropsis aurantiaca</name>
    <dbReference type="NCBI Taxonomy" id="72124"/>
    <lineage>
        <taxon>Eukaryota</taxon>
        <taxon>Fungi</taxon>
        <taxon>Dikarya</taxon>
        <taxon>Basidiomycota</taxon>
        <taxon>Agaricomycotina</taxon>
        <taxon>Agaricomycetes</taxon>
        <taxon>Agaricomycetidae</taxon>
        <taxon>Boletales</taxon>
        <taxon>Coniophorineae</taxon>
        <taxon>Hygrophoropsidaceae</taxon>
        <taxon>Hygrophoropsis</taxon>
    </lineage>
</organism>
<evidence type="ECO:0000313" key="1">
    <source>
        <dbReference type="EMBL" id="KAH7904873.1"/>
    </source>
</evidence>